<protein>
    <submittedName>
        <fullName evidence="5">Putative DNA-binding transcriptional regulator</fullName>
    </submittedName>
</protein>
<dbReference type="Gene3D" id="1.10.357.10">
    <property type="entry name" value="Tetracycline Repressor, domain 2"/>
    <property type="match status" value="1"/>
</dbReference>
<dbReference type="Pfam" id="PF00440">
    <property type="entry name" value="TetR_N"/>
    <property type="match status" value="1"/>
</dbReference>
<feature type="domain" description="HTH tetR-type" evidence="4">
    <location>
        <begin position="10"/>
        <end position="70"/>
    </location>
</feature>
<dbReference type="RefSeq" id="WP_145172933.1">
    <property type="nucleotide sequence ID" value="NZ_CP036525.1"/>
</dbReference>
<dbReference type="SUPFAM" id="SSF46689">
    <property type="entry name" value="Homeodomain-like"/>
    <property type="match status" value="1"/>
</dbReference>
<dbReference type="InterPro" id="IPR015292">
    <property type="entry name" value="Tscrpt_reg_YbiH_C"/>
</dbReference>
<dbReference type="AlphaFoldDB" id="A0A517NH13"/>
<dbReference type="InterPro" id="IPR009057">
    <property type="entry name" value="Homeodomain-like_sf"/>
</dbReference>
<evidence type="ECO:0000256" key="2">
    <source>
        <dbReference type="PROSITE-ProRule" id="PRU00335"/>
    </source>
</evidence>
<feature type="region of interest" description="Disordered" evidence="3">
    <location>
        <begin position="154"/>
        <end position="174"/>
    </location>
</feature>
<sequence>MNQPVSTTELDTRARLLDAAGPVFAARGFDRATVREICASAGVNIASVGYHFGDKMGLYRELILQIREEREREFPTPVDTDVEPTVMLDRIIRTIMSRILTVSPSGWESQLFMREMQNPTPVFQDIVRDYFQPIYVRLKMTLVALIRENWQSGQSAASSPSSDPPQTNTDPGLSLPVADHVVEQLTLSVIGQCIYYKVGAETIEILIPEQSRQQHFDIDTICRHITAVTLAAVSSDDVTRPRKQS</sequence>
<dbReference type="InterPro" id="IPR050109">
    <property type="entry name" value="HTH-type_TetR-like_transc_reg"/>
</dbReference>
<dbReference type="EMBL" id="CP036525">
    <property type="protein sequence ID" value="QDT06353.1"/>
    <property type="molecule type" value="Genomic_DNA"/>
</dbReference>
<evidence type="ECO:0000313" key="6">
    <source>
        <dbReference type="Proteomes" id="UP000318538"/>
    </source>
</evidence>
<evidence type="ECO:0000256" key="3">
    <source>
        <dbReference type="SAM" id="MobiDB-lite"/>
    </source>
</evidence>
<dbReference type="Pfam" id="PF09209">
    <property type="entry name" value="CecR_C"/>
    <property type="match status" value="1"/>
</dbReference>
<dbReference type="KEGG" id="rlc:K227x_47620"/>
<dbReference type="OrthoDB" id="9789566at2"/>
<name>A0A517NH13_9BACT</name>
<keyword evidence="1 2" id="KW-0238">DNA-binding</keyword>
<feature type="compositionally biased region" description="Low complexity" evidence="3">
    <location>
        <begin position="154"/>
        <end position="166"/>
    </location>
</feature>
<dbReference type="GO" id="GO:0003700">
    <property type="term" value="F:DNA-binding transcription factor activity"/>
    <property type="evidence" value="ECO:0007669"/>
    <property type="project" value="TreeGrafter"/>
</dbReference>
<accession>A0A517NH13</accession>
<gene>
    <name evidence="5" type="ORF">K227x_47620</name>
</gene>
<organism evidence="5 6">
    <name type="scientific">Rubripirellula lacrimiformis</name>
    <dbReference type="NCBI Taxonomy" id="1930273"/>
    <lineage>
        <taxon>Bacteria</taxon>
        <taxon>Pseudomonadati</taxon>
        <taxon>Planctomycetota</taxon>
        <taxon>Planctomycetia</taxon>
        <taxon>Pirellulales</taxon>
        <taxon>Pirellulaceae</taxon>
        <taxon>Rubripirellula</taxon>
    </lineage>
</organism>
<proteinExistence type="predicted"/>
<dbReference type="PANTHER" id="PTHR30055:SF226">
    <property type="entry name" value="HTH-TYPE TRANSCRIPTIONAL REGULATOR PKSA"/>
    <property type="match status" value="1"/>
</dbReference>
<dbReference type="PANTHER" id="PTHR30055">
    <property type="entry name" value="HTH-TYPE TRANSCRIPTIONAL REGULATOR RUTR"/>
    <property type="match status" value="1"/>
</dbReference>
<evidence type="ECO:0000259" key="4">
    <source>
        <dbReference type="PROSITE" id="PS50977"/>
    </source>
</evidence>
<dbReference type="InterPro" id="IPR036271">
    <property type="entry name" value="Tet_transcr_reg_TetR-rel_C_sf"/>
</dbReference>
<dbReference type="Gene3D" id="1.10.10.60">
    <property type="entry name" value="Homeodomain-like"/>
    <property type="match status" value="1"/>
</dbReference>
<feature type="DNA-binding region" description="H-T-H motif" evidence="2">
    <location>
        <begin position="33"/>
        <end position="52"/>
    </location>
</feature>
<reference evidence="5 6" key="1">
    <citation type="submission" date="2019-02" db="EMBL/GenBank/DDBJ databases">
        <title>Deep-cultivation of Planctomycetes and their phenomic and genomic characterization uncovers novel biology.</title>
        <authorList>
            <person name="Wiegand S."/>
            <person name="Jogler M."/>
            <person name="Boedeker C."/>
            <person name="Pinto D."/>
            <person name="Vollmers J."/>
            <person name="Rivas-Marin E."/>
            <person name="Kohn T."/>
            <person name="Peeters S.H."/>
            <person name="Heuer A."/>
            <person name="Rast P."/>
            <person name="Oberbeckmann S."/>
            <person name="Bunk B."/>
            <person name="Jeske O."/>
            <person name="Meyerdierks A."/>
            <person name="Storesund J.E."/>
            <person name="Kallscheuer N."/>
            <person name="Luecker S."/>
            <person name="Lage O.M."/>
            <person name="Pohl T."/>
            <person name="Merkel B.J."/>
            <person name="Hornburger P."/>
            <person name="Mueller R.-W."/>
            <person name="Bruemmer F."/>
            <person name="Labrenz M."/>
            <person name="Spormann A.M."/>
            <person name="Op den Camp H."/>
            <person name="Overmann J."/>
            <person name="Amann R."/>
            <person name="Jetten M.S.M."/>
            <person name="Mascher T."/>
            <person name="Medema M.H."/>
            <person name="Devos D.P."/>
            <person name="Kaster A.-K."/>
            <person name="Ovreas L."/>
            <person name="Rohde M."/>
            <person name="Galperin M.Y."/>
            <person name="Jogler C."/>
        </authorList>
    </citation>
    <scope>NUCLEOTIDE SEQUENCE [LARGE SCALE GENOMIC DNA]</scope>
    <source>
        <strain evidence="5 6">K22_7</strain>
    </source>
</reference>
<dbReference type="PROSITE" id="PS50977">
    <property type="entry name" value="HTH_TETR_2"/>
    <property type="match status" value="1"/>
</dbReference>
<dbReference type="SUPFAM" id="SSF48498">
    <property type="entry name" value="Tetracyclin repressor-like, C-terminal domain"/>
    <property type="match status" value="1"/>
</dbReference>
<evidence type="ECO:0000256" key="1">
    <source>
        <dbReference type="ARBA" id="ARBA00023125"/>
    </source>
</evidence>
<dbReference type="Proteomes" id="UP000318538">
    <property type="component" value="Chromosome"/>
</dbReference>
<dbReference type="PRINTS" id="PR00455">
    <property type="entry name" value="HTHTETR"/>
</dbReference>
<evidence type="ECO:0000313" key="5">
    <source>
        <dbReference type="EMBL" id="QDT06353.1"/>
    </source>
</evidence>
<dbReference type="GO" id="GO:0000976">
    <property type="term" value="F:transcription cis-regulatory region binding"/>
    <property type="evidence" value="ECO:0007669"/>
    <property type="project" value="TreeGrafter"/>
</dbReference>
<keyword evidence="6" id="KW-1185">Reference proteome</keyword>
<dbReference type="InterPro" id="IPR001647">
    <property type="entry name" value="HTH_TetR"/>
</dbReference>